<proteinExistence type="inferred from homology"/>
<feature type="compositionally biased region" description="Polar residues" evidence="4">
    <location>
        <begin position="365"/>
        <end position="376"/>
    </location>
</feature>
<dbReference type="InterPro" id="IPR003029">
    <property type="entry name" value="S1_domain"/>
</dbReference>
<dbReference type="Proteomes" id="UP000236340">
    <property type="component" value="Unassembled WGS sequence"/>
</dbReference>
<dbReference type="PRINTS" id="PR00681">
    <property type="entry name" value="RIBOSOMALS1"/>
</dbReference>
<dbReference type="CDD" id="cd04465">
    <property type="entry name" value="S1_RPS1_repeat_ec2_hs2"/>
    <property type="match status" value="1"/>
</dbReference>
<evidence type="ECO:0000256" key="2">
    <source>
        <dbReference type="ARBA" id="ARBA00022980"/>
    </source>
</evidence>
<dbReference type="PROSITE" id="PS50126">
    <property type="entry name" value="S1"/>
    <property type="match status" value="3"/>
</dbReference>
<sequence length="393" mass="43261">MNSDDQDFDPNEEEDFAALLEQSLSTTGIRIEPGQKVEAKVLQIGSEWIFLDVGQKGEGVLDVRERQDADGRLTVAVGDTLAVYFVSSAGGELRFTTRLGGGASGTEQLEQAWQGGIPVEGRIEKEIKGGYEIRLPGGVRSFCPFSQLGLRREENSETLLGQTLSFKISQFSEQGRNIVVSHREILEEERRQRREELRTTLKDGQVVQGTVTNVRDFGAFVDIGGIEGLLPISEISYGRVEDINEVLHVGQQLEVAVKSCDWENNRFSFSLRDTLADPWSRVGTVFAVGTTHTGTVSRLANFGAFVTLDEGLDGLLHISKLGGGRRIRHPKEELMVGQQLRVTIEQVDREARRISLAPATEGETGEQNSYLEQPSSGGMGTFADLFKAGMKKK</sequence>
<evidence type="ECO:0000259" key="5">
    <source>
        <dbReference type="PROSITE" id="PS50126"/>
    </source>
</evidence>
<dbReference type="GO" id="GO:1990904">
    <property type="term" value="C:ribonucleoprotein complex"/>
    <property type="evidence" value="ECO:0007669"/>
    <property type="project" value="UniProtKB-KW"/>
</dbReference>
<feature type="region of interest" description="Disordered" evidence="4">
    <location>
        <begin position="356"/>
        <end position="377"/>
    </location>
</feature>
<dbReference type="InterPro" id="IPR035104">
    <property type="entry name" value="Ribosomal_protein_S1-like"/>
</dbReference>
<dbReference type="Gene3D" id="2.40.50.140">
    <property type="entry name" value="Nucleic acid-binding proteins"/>
    <property type="match status" value="4"/>
</dbReference>
<dbReference type="GO" id="GO:0003735">
    <property type="term" value="F:structural constituent of ribosome"/>
    <property type="evidence" value="ECO:0007669"/>
    <property type="project" value="TreeGrafter"/>
</dbReference>
<evidence type="ECO:0000256" key="3">
    <source>
        <dbReference type="ARBA" id="ARBA00023274"/>
    </source>
</evidence>
<comment type="similarity">
    <text evidence="1">Belongs to the bacterial ribosomal protein bS1 family.</text>
</comment>
<organism evidence="6 7">
    <name type="scientific">Geothermobacter hydrogeniphilus</name>
    <dbReference type="NCBI Taxonomy" id="1969733"/>
    <lineage>
        <taxon>Bacteria</taxon>
        <taxon>Pseudomonadati</taxon>
        <taxon>Thermodesulfobacteriota</taxon>
        <taxon>Desulfuromonadia</taxon>
        <taxon>Desulfuromonadales</taxon>
        <taxon>Geothermobacteraceae</taxon>
        <taxon>Geothermobacter</taxon>
    </lineage>
</organism>
<protein>
    <submittedName>
        <fullName evidence="6">30S ribosomal protein S1</fullName>
    </submittedName>
</protein>
<gene>
    <name evidence="6" type="ORF">C2E25_07685</name>
</gene>
<feature type="domain" description="S1 motif" evidence="5">
    <location>
        <begin position="204"/>
        <end position="272"/>
    </location>
</feature>
<dbReference type="CDD" id="cd05688">
    <property type="entry name" value="S1_RPS1_repeat_ec3"/>
    <property type="match status" value="1"/>
</dbReference>
<evidence type="ECO:0000256" key="4">
    <source>
        <dbReference type="SAM" id="MobiDB-lite"/>
    </source>
</evidence>
<dbReference type="InterPro" id="IPR050437">
    <property type="entry name" value="Ribos_protein_bS1-like"/>
</dbReference>
<dbReference type="OrthoDB" id="9804077at2"/>
<evidence type="ECO:0000313" key="6">
    <source>
        <dbReference type="EMBL" id="PNU20434.1"/>
    </source>
</evidence>
<comment type="caution">
    <text evidence="6">The sequence shown here is derived from an EMBL/GenBank/DDBJ whole genome shotgun (WGS) entry which is preliminary data.</text>
</comment>
<dbReference type="SUPFAM" id="SSF50249">
    <property type="entry name" value="Nucleic acid-binding proteins"/>
    <property type="match status" value="4"/>
</dbReference>
<dbReference type="GO" id="GO:0003729">
    <property type="term" value="F:mRNA binding"/>
    <property type="evidence" value="ECO:0007669"/>
    <property type="project" value="TreeGrafter"/>
</dbReference>
<dbReference type="GO" id="GO:0005840">
    <property type="term" value="C:ribosome"/>
    <property type="evidence" value="ECO:0007669"/>
    <property type="project" value="UniProtKB-KW"/>
</dbReference>
<dbReference type="RefSeq" id="WP_103115175.1">
    <property type="nucleotide sequence ID" value="NZ_PPFX01000013.1"/>
</dbReference>
<evidence type="ECO:0000256" key="1">
    <source>
        <dbReference type="ARBA" id="ARBA00006767"/>
    </source>
</evidence>
<feature type="domain" description="S1 motif" evidence="5">
    <location>
        <begin position="289"/>
        <end position="359"/>
    </location>
</feature>
<dbReference type="PANTHER" id="PTHR10724:SF7">
    <property type="entry name" value="SMALL RIBOSOMAL SUBUNIT PROTEIN BS1C"/>
    <property type="match status" value="1"/>
</dbReference>
<dbReference type="SMART" id="SM00316">
    <property type="entry name" value="S1"/>
    <property type="match status" value="4"/>
</dbReference>
<keyword evidence="2 6" id="KW-0689">Ribosomal protein</keyword>
<reference evidence="6 7" key="1">
    <citation type="journal article" date="2018" name="Genome Announc.">
        <title>Genome Sequence of Geothermobacter sp. HR-1 Iron Reducer from the Loihi Seamount.</title>
        <authorList>
            <person name="Smith H."/>
            <person name="Abuyen K."/>
            <person name="Tremblay J."/>
            <person name="Savalia P."/>
            <person name="Perez-Rodriguez I."/>
            <person name="Emerson D."/>
            <person name="Tully B."/>
            <person name="Amend J."/>
        </authorList>
    </citation>
    <scope>NUCLEOTIDE SEQUENCE [LARGE SCALE GENOMIC DNA]</scope>
    <source>
        <strain evidence="6 7">HR-1</strain>
    </source>
</reference>
<dbReference type="PANTHER" id="PTHR10724">
    <property type="entry name" value="30S RIBOSOMAL PROTEIN S1"/>
    <property type="match status" value="1"/>
</dbReference>
<evidence type="ECO:0000313" key="7">
    <source>
        <dbReference type="Proteomes" id="UP000236340"/>
    </source>
</evidence>
<dbReference type="NCBIfam" id="NF005208">
    <property type="entry name" value="PRK06676.1"/>
    <property type="match status" value="1"/>
</dbReference>
<dbReference type="GO" id="GO:0006412">
    <property type="term" value="P:translation"/>
    <property type="evidence" value="ECO:0007669"/>
    <property type="project" value="TreeGrafter"/>
</dbReference>
<dbReference type="AlphaFoldDB" id="A0A2K2HAU7"/>
<accession>A0A2K2HAU7</accession>
<keyword evidence="3" id="KW-0687">Ribonucleoprotein</keyword>
<feature type="domain" description="S1 motif" evidence="5">
    <location>
        <begin position="116"/>
        <end position="183"/>
    </location>
</feature>
<dbReference type="InterPro" id="IPR012340">
    <property type="entry name" value="NA-bd_OB-fold"/>
</dbReference>
<dbReference type="EMBL" id="PPFX01000013">
    <property type="protein sequence ID" value="PNU20434.1"/>
    <property type="molecule type" value="Genomic_DNA"/>
</dbReference>
<name>A0A2K2HAU7_9BACT</name>
<dbReference type="Pfam" id="PF00575">
    <property type="entry name" value="S1"/>
    <property type="match status" value="3"/>
</dbReference>